<reference evidence="20 21" key="1">
    <citation type="journal article" date="2014" name="BMC Genomics">
        <title>A genomic perspective on a new bacterial genus and species from the Alcaligenaceae family, Basilea psittacipulmonis.</title>
        <authorList>
            <person name="Whiteson K.L."/>
            <person name="Hernandez D."/>
            <person name="Lazarevic V."/>
            <person name="Gaia N."/>
            <person name="Farinelli L."/>
            <person name="Francois P."/>
            <person name="Pilo P."/>
            <person name="Frey J."/>
            <person name="Schrenzel J."/>
        </authorList>
    </citation>
    <scope>NUCLEOTIDE SEQUENCE [LARGE SCALE GENOMIC DNA]</scope>
    <source>
        <strain evidence="20 21">DSM 24701</strain>
    </source>
</reference>
<evidence type="ECO:0000256" key="5">
    <source>
        <dbReference type="ARBA" id="ARBA00023027"/>
    </source>
</evidence>
<keyword evidence="3 13" id="KW-0521">NADP</keyword>
<dbReference type="InterPro" id="IPR011128">
    <property type="entry name" value="G3P_DH_NAD-dep_N"/>
</dbReference>
<evidence type="ECO:0000256" key="8">
    <source>
        <dbReference type="ARBA" id="ARBA00023264"/>
    </source>
</evidence>
<dbReference type="Pfam" id="PF01210">
    <property type="entry name" value="NAD_Gly3P_dh_N"/>
    <property type="match status" value="1"/>
</dbReference>
<evidence type="ECO:0000313" key="21">
    <source>
        <dbReference type="Proteomes" id="UP000028945"/>
    </source>
</evidence>
<evidence type="ECO:0000256" key="11">
    <source>
        <dbReference type="ARBA" id="ARBA00069372"/>
    </source>
</evidence>
<feature type="binding site" evidence="13">
    <location>
        <position position="250"/>
    </location>
    <ligand>
        <name>sn-glycerol 3-phosphate</name>
        <dbReference type="ChEBI" id="CHEBI:57597"/>
    </ligand>
</feature>
<feature type="binding site" evidence="13">
    <location>
        <position position="101"/>
    </location>
    <ligand>
        <name>NADPH</name>
        <dbReference type="ChEBI" id="CHEBI:57783"/>
    </ligand>
</feature>
<feature type="binding site" evidence="13">
    <location>
        <position position="239"/>
    </location>
    <ligand>
        <name>sn-glycerol 3-phosphate</name>
        <dbReference type="ChEBI" id="CHEBI:57597"/>
    </ligand>
</feature>
<dbReference type="EMBL" id="CP009238">
    <property type="protein sequence ID" value="AIL33140.1"/>
    <property type="molecule type" value="Genomic_DNA"/>
</dbReference>
<dbReference type="InterPro" id="IPR013328">
    <property type="entry name" value="6PGD_dom2"/>
</dbReference>
<evidence type="ECO:0000256" key="7">
    <source>
        <dbReference type="ARBA" id="ARBA00023209"/>
    </source>
</evidence>
<feature type="binding site" evidence="13">
    <location>
        <position position="31"/>
    </location>
    <ligand>
        <name>NADPH</name>
        <dbReference type="ChEBI" id="CHEBI:57783"/>
    </ligand>
</feature>
<evidence type="ECO:0000256" key="4">
    <source>
        <dbReference type="ARBA" id="ARBA00023002"/>
    </source>
</evidence>
<evidence type="ECO:0000313" key="20">
    <source>
        <dbReference type="EMBL" id="AIL33140.1"/>
    </source>
</evidence>
<keyword evidence="21" id="KW-1185">Reference proteome</keyword>
<dbReference type="Gene3D" id="3.40.50.720">
    <property type="entry name" value="NAD(P)-binding Rossmann-like Domain"/>
    <property type="match status" value="1"/>
</dbReference>
<dbReference type="eggNOG" id="COG0240">
    <property type="taxonomic scope" value="Bacteria"/>
</dbReference>
<dbReference type="Gene3D" id="1.10.1040.10">
    <property type="entry name" value="N-(1-d-carboxylethyl)-l-norvaline Dehydrogenase, domain 2"/>
    <property type="match status" value="1"/>
</dbReference>
<evidence type="ECO:0000259" key="18">
    <source>
        <dbReference type="Pfam" id="PF01210"/>
    </source>
</evidence>
<dbReference type="NCBIfam" id="NF000942">
    <property type="entry name" value="PRK00094.1-4"/>
    <property type="match status" value="1"/>
</dbReference>
<keyword evidence="13" id="KW-0547">Nucleotide-binding</keyword>
<keyword evidence="7 13" id="KW-0594">Phospholipid biosynthesis</keyword>
<dbReference type="GO" id="GO:0008654">
    <property type="term" value="P:phospholipid biosynthetic process"/>
    <property type="evidence" value="ECO:0007669"/>
    <property type="project" value="UniProtKB-KW"/>
</dbReference>
<dbReference type="GO" id="GO:0005829">
    <property type="term" value="C:cytosol"/>
    <property type="evidence" value="ECO:0007669"/>
    <property type="project" value="TreeGrafter"/>
</dbReference>
<feature type="binding site" evidence="16">
    <location>
        <position position="250"/>
    </location>
    <ligand>
        <name>NAD(+)</name>
        <dbReference type="ChEBI" id="CHEBI:57540"/>
    </ligand>
</feature>
<dbReference type="InterPro" id="IPR006168">
    <property type="entry name" value="G3P_DH_NAD-dep"/>
</dbReference>
<dbReference type="GO" id="GO:0006650">
    <property type="term" value="P:glycerophospholipid metabolic process"/>
    <property type="evidence" value="ECO:0007669"/>
    <property type="project" value="UniProtKB-UniRule"/>
</dbReference>
<dbReference type="GO" id="GO:0005975">
    <property type="term" value="P:carbohydrate metabolic process"/>
    <property type="evidence" value="ECO:0007669"/>
    <property type="project" value="InterPro"/>
</dbReference>
<dbReference type="RefSeq" id="WP_038500771.1">
    <property type="nucleotide sequence ID" value="NZ_AFWK01000012.1"/>
</dbReference>
<feature type="binding site" evidence="13">
    <location>
        <position position="274"/>
    </location>
    <ligand>
        <name>NADPH</name>
        <dbReference type="ChEBI" id="CHEBI:57783"/>
    </ligand>
</feature>
<feature type="binding site" evidence="16">
    <location>
        <begin position="7"/>
        <end position="12"/>
    </location>
    <ligand>
        <name>NAD(+)</name>
        <dbReference type="ChEBI" id="CHEBI:57540"/>
    </ligand>
</feature>
<dbReference type="GO" id="GO:0046168">
    <property type="term" value="P:glycerol-3-phosphate catabolic process"/>
    <property type="evidence" value="ECO:0007669"/>
    <property type="project" value="InterPro"/>
</dbReference>
<dbReference type="InterPro" id="IPR006109">
    <property type="entry name" value="G3P_DH_NAD-dep_C"/>
</dbReference>
<dbReference type="GO" id="GO:0051287">
    <property type="term" value="F:NAD binding"/>
    <property type="evidence" value="ECO:0007669"/>
    <property type="project" value="InterPro"/>
</dbReference>
<organism evidence="20 21">
    <name type="scientific">Basilea psittacipulmonis DSM 24701</name>
    <dbReference type="NCBI Taxonomy" id="1072685"/>
    <lineage>
        <taxon>Bacteria</taxon>
        <taxon>Pseudomonadati</taxon>
        <taxon>Pseudomonadota</taxon>
        <taxon>Betaproteobacteria</taxon>
        <taxon>Burkholderiales</taxon>
        <taxon>Alcaligenaceae</taxon>
        <taxon>Basilea</taxon>
    </lineage>
</organism>
<feature type="binding site" evidence="13">
    <location>
        <position position="30"/>
    </location>
    <ligand>
        <name>NADPH</name>
        <dbReference type="ChEBI" id="CHEBI:57783"/>
    </ligand>
</feature>
<dbReference type="STRING" id="1072685.IX83_07375"/>
<keyword evidence="2 13" id="KW-0444">Lipid biosynthesis</keyword>
<feature type="binding site" evidence="13">
    <location>
        <position position="249"/>
    </location>
    <ligand>
        <name>sn-glycerol 3-phosphate</name>
        <dbReference type="ChEBI" id="CHEBI:57597"/>
    </ligand>
</feature>
<comment type="caution">
    <text evidence="13">Lacks conserved residue(s) required for the propagation of feature annotation.</text>
</comment>
<dbReference type="UniPathway" id="UPA00940"/>
<dbReference type="PANTHER" id="PTHR11728">
    <property type="entry name" value="GLYCEROL-3-PHOSPHATE DEHYDROGENASE"/>
    <property type="match status" value="1"/>
</dbReference>
<sequence length="327" mass="34971">MNILVMGAGAWGTALALHFAQTHQVSLWSRRAEHVDEMKREHENAQYLPGFPLDGLNLLHTLEHHSFDLVLLATPVNALRQTAVYLKQAGLSNVPALVACKGFEQGTGLLPHEVLKEVYGSSATKIGILSGPSFAQELAQKLPCAVVLASDNLHWVEALCLELNTPILRLYANQDVVGVAVGGAVKNVLAIATGISDGLGLGLNARAALITRGLAEITRLAVAMGANVTTLMGLSGIGDMILTCTGSLSRNRTVGLLLAEGKTLATILKELGHVAEGVLTVEEVVRQSQSHGVEMPIAQLLYQLIKDHINISQVKEILMERVPKQEM</sequence>
<keyword evidence="13" id="KW-0963">Cytoplasm</keyword>
<comment type="function">
    <text evidence="13">Catalyzes the reduction of the glycolytic intermediate dihydroxyacetone phosphate (DHAP) to sn-glycerol 3-phosphate (G3P), the key precursor for phospholipid synthesis.</text>
</comment>
<evidence type="ECO:0000256" key="3">
    <source>
        <dbReference type="ARBA" id="ARBA00022857"/>
    </source>
</evidence>
<proteinExistence type="inferred from homology"/>
<dbReference type="FunFam" id="3.40.50.720:FF:000019">
    <property type="entry name" value="Glycerol-3-phosphate dehydrogenase [NAD(P)+]"/>
    <property type="match status" value="1"/>
</dbReference>
<name>A0A077DE70_9BURK</name>
<dbReference type="EC" id="1.1.1.94" evidence="10 13"/>
<feature type="binding site" evidence="13">
    <location>
        <position position="251"/>
    </location>
    <ligand>
        <name>sn-glycerol 3-phosphate</name>
        <dbReference type="ChEBI" id="CHEBI:57597"/>
    </ligand>
</feature>
<dbReference type="AlphaFoldDB" id="A0A077DE70"/>
<feature type="domain" description="Glycerol-3-phosphate dehydrogenase NAD-dependent C-terminal" evidence="19">
    <location>
        <begin position="175"/>
        <end position="314"/>
    </location>
</feature>
<dbReference type="KEGG" id="bpsi:IX83_07375"/>
<feature type="binding site" evidence="15">
    <location>
        <begin position="250"/>
        <end position="251"/>
    </location>
    <ligand>
        <name>substrate</name>
    </ligand>
</feature>
<evidence type="ECO:0000259" key="19">
    <source>
        <dbReference type="Pfam" id="PF07479"/>
    </source>
</evidence>
<evidence type="ECO:0000256" key="9">
    <source>
        <dbReference type="ARBA" id="ARBA00052716"/>
    </source>
</evidence>
<feature type="binding site" evidence="15">
    <location>
        <position position="101"/>
    </location>
    <ligand>
        <name>substrate</name>
    </ligand>
</feature>
<evidence type="ECO:0000256" key="14">
    <source>
        <dbReference type="PIRSR" id="PIRSR000114-1"/>
    </source>
</evidence>
<evidence type="ECO:0000256" key="13">
    <source>
        <dbReference type="HAMAP-Rule" id="MF_00394"/>
    </source>
</evidence>
<dbReference type="NCBIfam" id="NF000940">
    <property type="entry name" value="PRK00094.1-2"/>
    <property type="match status" value="1"/>
</dbReference>
<evidence type="ECO:0000256" key="2">
    <source>
        <dbReference type="ARBA" id="ARBA00022516"/>
    </source>
</evidence>
<comment type="subcellular location">
    <subcellularLocation>
        <location evidence="13">Cytoplasm</location>
    </subcellularLocation>
</comment>
<feature type="binding site" evidence="16">
    <location>
        <position position="135"/>
    </location>
    <ligand>
        <name>NAD(+)</name>
        <dbReference type="ChEBI" id="CHEBI:57540"/>
    </ligand>
</feature>
<dbReference type="SUPFAM" id="SSF51735">
    <property type="entry name" value="NAD(P)-binding Rossmann-fold domains"/>
    <property type="match status" value="1"/>
</dbReference>
<feature type="binding site" evidence="13">
    <location>
        <position position="101"/>
    </location>
    <ligand>
        <name>sn-glycerol 3-phosphate</name>
        <dbReference type="ChEBI" id="CHEBI:57597"/>
    </ligand>
</feature>
<dbReference type="PROSITE" id="PS00957">
    <property type="entry name" value="NAD_G3PDH"/>
    <property type="match status" value="1"/>
</dbReference>
<feature type="binding site" evidence="13">
    <location>
        <position position="133"/>
    </location>
    <ligand>
        <name>sn-glycerol 3-phosphate</name>
        <dbReference type="ChEBI" id="CHEBI:57597"/>
    </ligand>
</feature>
<evidence type="ECO:0000256" key="16">
    <source>
        <dbReference type="PIRSR" id="PIRSR000114-3"/>
    </source>
</evidence>
<dbReference type="SUPFAM" id="SSF48179">
    <property type="entry name" value="6-phosphogluconate dehydrogenase C-terminal domain-like"/>
    <property type="match status" value="1"/>
</dbReference>
<dbReference type="OrthoDB" id="9812273at2"/>
<dbReference type="HAMAP" id="MF_00394">
    <property type="entry name" value="NAD_Glyc3P_dehydrog"/>
    <property type="match status" value="1"/>
</dbReference>
<evidence type="ECO:0000256" key="12">
    <source>
        <dbReference type="ARBA" id="ARBA00080511"/>
    </source>
</evidence>
<gene>
    <name evidence="13" type="primary">gpsA</name>
    <name evidence="20" type="ORF">IX83_07375</name>
</gene>
<evidence type="ECO:0000256" key="1">
    <source>
        <dbReference type="ARBA" id="ARBA00011009"/>
    </source>
</evidence>
<feature type="binding site" evidence="13">
    <location>
        <position position="135"/>
    </location>
    <ligand>
        <name>NADPH</name>
        <dbReference type="ChEBI" id="CHEBI:57783"/>
    </ligand>
</feature>
<dbReference type="FunFam" id="1.10.1040.10:FF:000001">
    <property type="entry name" value="Glycerol-3-phosphate dehydrogenase [NAD(P)+]"/>
    <property type="match status" value="1"/>
</dbReference>
<dbReference type="GO" id="GO:0141152">
    <property type="term" value="F:glycerol-3-phosphate dehydrogenase (NAD+) activity"/>
    <property type="evidence" value="ECO:0007669"/>
    <property type="project" value="RHEA"/>
</dbReference>
<dbReference type="PIRSF" id="PIRSF000114">
    <property type="entry name" value="Glycerol-3-P_dh"/>
    <property type="match status" value="1"/>
</dbReference>
<evidence type="ECO:0000256" key="15">
    <source>
        <dbReference type="PIRSR" id="PIRSR000114-2"/>
    </source>
</evidence>
<dbReference type="PANTHER" id="PTHR11728:SF1">
    <property type="entry name" value="GLYCEROL-3-PHOSPHATE DEHYDROGENASE [NAD(+)] 2, CHLOROPLASTIC"/>
    <property type="match status" value="1"/>
</dbReference>
<comment type="similarity">
    <text evidence="1 13 17">Belongs to the NAD-dependent glycerol-3-phosphate dehydrogenase family.</text>
</comment>
<feature type="binding site" evidence="13">
    <location>
        <position position="250"/>
    </location>
    <ligand>
        <name>NADPH</name>
        <dbReference type="ChEBI" id="CHEBI:57783"/>
    </ligand>
</feature>
<evidence type="ECO:0000256" key="6">
    <source>
        <dbReference type="ARBA" id="ARBA00023098"/>
    </source>
</evidence>
<accession>A0A077DE70</accession>
<feature type="binding site" evidence="13">
    <location>
        <position position="276"/>
    </location>
    <ligand>
        <name>NADPH</name>
        <dbReference type="ChEBI" id="CHEBI:57783"/>
    </ligand>
</feature>
<dbReference type="GO" id="GO:0141153">
    <property type="term" value="F:glycerol-3-phosphate dehydrogenase (NADP+) activity"/>
    <property type="evidence" value="ECO:0007669"/>
    <property type="project" value="RHEA"/>
</dbReference>
<feature type="binding site" evidence="13">
    <location>
        <position position="186"/>
    </location>
    <ligand>
        <name>sn-glycerol 3-phosphate</name>
        <dbReference type="ChEBI" id="CHEBI:57597"/>
    </ligand>
</feature>
<keyword evidence="5 13" id="KW-0520">NAD</keyword>
<dbReference type="GO" id="GO:0046167">
    <property type="term" value="P:glycerol-3-phosphate biosynthetic process"/>
    <property type="evidence" value="ECO:0007669"/>
    <property type="project" value="UniProtKB-UniRule"/>
</dbReference>
<keyword evidence="8 13" id="KW-1208">Phospholipid metabolism</keyword>
<dbReference type="PRINTS" id="PR00077">
    <property type="entry name" value="GPDHDRGNASE"/>
</dbReference>
<dbReference type="Pfam" id="PF07479">
    <property type="entry name" value="NAD_Gly3P_dh_C"/>
    <property type="match status" value="1"/>
</dbReference>
<feature type="binding site" evidence="13">
    <location>
        <position position="131"/>
    </location>
    <ligand>
        <name>sn-glycerol 3-phosphate</name>
        <dbReference type="ChEBI" id="CHEBI:57597"/>
    </ligand>
</feature>
<feature type="binding site" evidence="13">
    <location>
        <position position="47"/>
    </location>
    <ligand>
        <name>NADPH</name>
        <dbReference type="ChEBI" id="CHEBI:57783"/>
    </ligand>
</feature>
<dbReference type="InterPro" id="IPR036291">
    <property type="entry name" value="NAD(P)-bd_dom_sf"/>
</dbReference>
<feature type="binding site" evidence="13">
    <location>
        <position position="11"/>
    </location>
    <ligand>
        <name>NADPH</name>
        <dbReference type="ChEBI" id="CHEBI:57783"/>
    </ligand>
</feature>
<dbReference type="Proteomes" id="UP000028945">
    <property type="component" value="Chromosome"/>
</dbReference>
<dbReference type="HOGENOM" id="CLU_033449_0_2_4"/>
<comment type="catalytic activity">
    <reaction evidence="9">
        <text>sn-glycerol 3-phosphate + NADP(+) = dihydroxyacetone phosphate + NADPH + H(+)</text>
        <dbReference type="Rhea" id="RHEA:11096"/>
        <dbReference type="ChEBI" id="CHEBI:15378"/>
        <dbReference type="ChEBI" id="CHEBI:57597"/>
        <dbReference type="ChEBI" id="CHEBI:57642"/>
        <dbReference type="ChEBI" id="CHEBI:57783"/>
        <dbReference type="ChEBI" id="CHEBI:58349"/>
        <dbReference type="EC" id="1.1.1.94"/>
    </reaction>
    <physiologicalReaction direction="right-to-left" evidence="9">
        <dbReference type="Rhea" id="RHEA:11098"/>
    </physiologicalReaction>
</comment>
<dbReference type="InterPro" id="IPR008927">
    <property type="entry name" value="6-PGluconate_DH-like_C_sf"/>
</dbReference>
<feature type="domain" description="Glycerol-3-phosphate dehydrogenase NAD-dependent N-terminal" evidence="18">
    <location>
        <begin position="3"/>
        <end position="154"/>
    </location>
</feature>
<evidence type="ECO:0000256" key="10">
    <source>
        <dbReference type="ARBA" id="ARBA00066687"/>
    </source>
</evidence>
<feature type="active site" description="Proton acceptor" evidence="13 14">
    <location>
        <position position="186"/>
    </location>
</feature>
<evidence type="ECO:0000256" key="17">
    <source>
        <dbReference type="RuleBase" id="RU000437"/>
    </source>
</evidence>
<keyword evidence="6 13" id="KW-0443">Lipid metabolism</keyword>
<protein>
    <recommendedName>
        <fullName evidence="11 13">Glycerol-3-phosphate dehydrogenase [NAD(P)+]</fullName>
        <ecNumber evidence="10 13">1.1.1.94</ecNumber>
    </recommendedName>
    <alternativeName>
        <fullName evidence="13">NAD(P)(+)-dependent glycerol-3-phosphate dehydrogenase</fullName>
    </alternativeName>
    <alternativeName>
        <fullName evidence="12 13">NAD(P)H-dependent dihydroxyacetone-phosphate reductase</fullName>
    </alternativeName>
</protein>
<comment type="pathway">
    <text evidence="13">Membrane lipid metabolism; glycerophospholipid metabolism.</text>
</comment>
<keyword evidence="4 13" id="KW-0560">Oxidoreductase</keyword>
<comment type="catalytic activity">
    <reaction evidence="13">
        <text>sn-glycerol 3-phosphate + NAD(+) = dihydroxyacetone phosphate + NADH + H(+)</text>
        <dbReference type="Rhea" id="RHEA:11092"/>
        <dbReference type="ChEBI" id="CHEBI:15378"/>
        <dbReference type="ChEBI" id="CHEBI:57540"/>
        <dbReference type="ChEBI" id="CHEBI:57597"/>
        <dbReference type="ChEBI" id="CHEBI:57642"/>
        <dbReference type="ChEBI" id="CHEBI:57945"/>
        <dbReference type="EC" id="1.1.1.94"/>
    </reaction>
</comment>